<dbReference type="Pfam" id="PF13350">
    <property type="entry name" value="Y_phosphatase3"/>
    <property type="match status" value="1"/>
</dbReference>
<dbReference type="SUPFAM" id="SSF52799">
    <property type="entry name" value="(Phosphotyrosine protein) phosphatases II"/>
    <property type="match status" value="1"/>
</dbReference>
<protein>
    <submittedName>
        <fullName evidence="2">Tyrosine-protein phosphatase</fullName>
    </submittedName>
</protein>
<dbReference type="InterPro" id="IPR029021">
    <property type="entry name" value="Prot-tyrosine_phosphatase-like"/>
</dbReference>
<feature type="signal peptide" evidence="1">
    <location>
        <begin position="1"/>
        <end position="28"/>
    </location>
</feature>
<proteinExistence type="predicted"/>
<evidence type="ECO:0000313" key="3">
    <source>
        <dbReference type="Proteomes" id="UP000551327"/>
    </source>
</evidence>
<accession>A0A7X1FVR8</accession>
<dbReference type="Gene3D" id="3.90.190.10">
    <property type="entry name" value="Protein tyrosine phosphatase superfamily"/>
    <property type="match status" value="1"/>
</dbReference>
<organism evidence="2 3">
    <name type="scientific">Novosphingobium piscinae</name>
    <dbReference type="NCBI Taxonomy" id="1507448"/>
    <lineage>
        <taxon>Bacteria</taxon>
        <taxon>Pseudomonadati</taxon>
        <taxon>Pseudomonadota</taxon>
        <taxon>Alphaproteobacteria</taxon>
        <taxon>Sphingomonadales</taxon>
        <taxon>Sphingomonadaceae</taxon>
        <taxon>Novosphingobium</taxon>
    </lineage>
</organism>
<dbReference type="AlphaFoldDB" id="A0A7X1FVR8"/>
<sequence>MTSVATRFGRQGAALLLAASAIVAPAHATPPGAATVERHADRLLVSWVSDRPVDVLLASRPEAPLAEAQLVSAGDTDGRAEAPAGGTQRRYVLLRNTATGEVTRAAERLIPLEAGSNFRDIGGYPAADGKRVRWGAIYRSGATPLLSPADRTRIAALGLTNLVDLRSDEERQLAPSRIEDVPYTAVGYSLGAMMGSGEDMAMDKVYARLPQTMAPQLRQIFAKLLRREGPLAYNCSAGQDRTGFATAVVLSALGTPYPVIVEDYHLSTRYRRPEFEMPRFDPAQFPNNAAAQLFARFQADPRAAAPQPLKTASGTAYLDFAFAELTRRWGGVDGYLRQELRLTDADIVQLRRDYTE</sequence>
<feature type="chain" id="PRO_5031161493" evidence="1">
    <location>
        <begin position="29"/>
        <end position="356"/>
    </location>
</feature>
<evidence type="ECO:0000256" key="1">
    <source>
        <dbReference type="SAM" id="SignalP"/>
    </source>
</evidence>
<dbReference type="RefSeq" id="WP_185677652.1">
    <property type="nucleotide sequence ID" value="NZ_JACLAX010000001.1"/>
</dbReference>
<keyword evidence="1" id="KW-0732">Signal</keyword>
<name>A0A7X1FVR8_9SPHN</name>
<dbReference type="InterPro" id="IPR026893">
    <property type="entry name" value="Tyr/Ser_Pase_IphP-type"/>
</dbReference>
<evidence type="ECO:0000313" key="2">
    <source>
        <dbReference type="EMBL" id="MBC2667779.1"/>
    </source>
</evidence>
<keyword evidence="3" id="KW-1185">Reference proteome</keyword>
<gene>
    <name evidence="2" type="ORF">H7F53_01300</name>
</gene>
<comment type="caution">
    <text evidence="2">The sequence shown here is derived from an EMBL/GenBank/DDBJ whole genome shotgun (WGS) entry which is preliminary data.</text>
</comment>
<dbReference type="GO" id="GO:0004721">
    <property type="term" value="F:phosphoprotein phosphatase activity"/>
    <property type="evidence" value="ECO:0007669"/>
    <property type="project" value="InterPro"/>
</dbReference>
<dbReference type="EMBL" id="JACLAX010000001">
    <property type="protein sequence ID" value="MBC2667779.1"/>
    <property type="molecule type" value="Genomic_DNA"/>
</dbReference>
<dbReference type="Proteomes" id="UP000551327">
    <property type="component" value="Unassembled WGS sequence"/>
</dbReference>
<reference evidence="2 3" key="1">
    <citation type="submission" date="2020-08" db="EMBL/GenBank/DDBJ databases">
        <title>The genome sequence of type strain Novosphingobium piscinae KCTC 42194.</title>
        <authorList>
            <person name="Liu Y."/>
        </authorList>
    </citation>
    <scope>NUCLEOTIDE SEQUENCE [LARGE SCALE GENOMIC DNA]</scope>
    <source>
        <strain evidence="2 3">KCTC 42194</strain>
    </source>
</reference>